<dbReference type="Gene3D" id="1.10.8.10">
    <property type="entry name" value="DNA helicase RuvA subunit, C-terminal domain"/>
    <property type="match status" value="1"/>
</dbReference>
<protein>
    <recommendedName>
        <fullName evidence="1">Release factor glutamine methyltransferase N-terminal domain-containing protein</fullName>
    </recommendedName>
</protein>
<accession>X0RGN2</accession>
<feature type="non-terminal residue" evidence="2">
    <location>
        <position position="88"/>
    </location>
</feature>
<feature type="domain" description="Release factor glutamine methyltransferase N-terminal" evidence="1">
    <location>
        <begin position="4"/>
        <end position="72"/>
    </location>
</feature>
<dbReference type="SUPFAM" id="SSF53335">
    <property type="entry name" value="S-adenosyl-L-methionine-dependent methyltransferases"/>
    <property type="match status" value="1"/>
</dbReference>
<evidence type="ECO:0000259" key="1">
    <source>
        <dbReference type="Pfam" id="PF17827"/>
    </source>
</evidence>
<organism evidence="2">
    <name type="scientific">marine sediment metagenome</name>
    <dbReference type="NCBI Taxonomy" id="412755"/>
    <lineage>
        <taxon>unclassified sequences</taxon>
        <taxon>metagenomes</taxon>
        <taxon>ecological metagenomes</taxon>
    </lineage>
</organism>
<name>X0RGN2_9ZZZZ</name>
<dbReference type="InterPro" id="IPR029063">
    <property type="entry name" value="SAM-dependent_MTases_sf"/>
</dbReference>
<gene>
    <name evidence="2" type="ORF">S01H1_14695</name>
</gene>
<evidence type="ECO:0000313" key="2">
    <source>
        <dbReference type="EMBL" id="GAF68009.1"/>
    </source>
</evidence>
<sequence>MARLLEKSGSYLADRSTEAARLSAELLLCHALGCERIQLYATFDQPVPELVVARFRELVKLRAQHVPVGYLTSKAYFYSLEFTVTPDV</sequence>
<reference evidence="2" key="1">
    <citation type="journal article" date="2014" name="Front. Microbiol.">
        <title>High frequency of phylogenetically diverse reductive dehalogenase-homologous genes in deep subseafloor sedimentary metagenomes.</title>
        <authorList>
            <person name="Kawai M."/>
            <person name="Futagami T."/>
            <person name="Toyoda A."/>
            <person name="Takaki Y."/>
            <person name="Nishi S."/>
            <person name="Hori S."/>
            <person name="Arai W."/>
            <person name="Tsubouchi T."/>
            <person name="Morono Y."/>
            <person name="Uchiyama I."/>
            <person name="Ito T."/>
            <person name="Fujiyama A."/>
            <person name="Inagaki F."/>
            <person name="Takami H."/>
        </authorList>
    </citation>
    <scope>NUCLEOTIDE SEQUENCE</scope>
    <source>
        <strain evidence="2">Expedition CK06-06</strain>
    </source>
</reference>
<dbReference type="Pfam" id="PF17827">
    <property type="entry name" value="PrmC_N"/>
    <property type="match status" value="1"/>
</dbReference>
<dbReference type="EMBL" id="BARS01007653">
    <property type="protein sequence ID" value="GAF68009.1"/>
    <property type="molecule type" value="Genomic_DNA"/>
</dbReference>
<comment type="caution">
    <text evidence="2">The sequence shown here is derived from an EMBL/GenBank/DDBJ whole genome shotgun (WGS) entry which is preliminary data.</text>
</comment>
<dbReference type="InterPro" id="IPR040758">
    <property type="entry name" value="PrmC_N"/>
</dbReference>
<proteinExistence type="predicted"/>
<dbReference type="AlphaFoldDB" id="X0RGN2"/>